<dbReference type="InterPro" id="IPR038729">
    <property type="entry name" value="Rad50/SbcC_AAA"/>
</dbReference>
<keyword evidence="2" id="KW-0472">Membrane</keyword>
<feature type="domain" description="Rad50/SbcC-type AAA" evidence="3">
    <location>
        <begin position="5"/>
        <end position="206"/>
    </location>
</feature>
<evidence type="ECO:0000313" key="4">
    <source>
        <dbReference type="EMBL" id="RKX71354.1"/>
    </source>
</evidence>
<feature type="transmembrane region" description="Helical" evidence="2">
    <location>
        <begin position="307"/>
        <end position="333"/>
    </location>
</feature>
<feature type="transmembrane region" description="Helical" evidence="2">
    <location>
        <begin position="339"/>
        <end position="360"/>
    </location>
</feature>
<dbReference type="SUPFAM" id="SSF52540">
    <property type="entry name" value="P-loop containing nucleoside triphosphate hydrolases"/>
    <property type="match status" value="1"/>
</dbReference>
<dbReference type="AlphaFoldDB" id="A0A660SKQ6"/>
<protein>
    <recommendedName>
        <fullName evidence="3">Rad50/SbcC-type AAA domain-containing protein</fullName>
    </recommendedName>
</protein>
<name>A0A660SKQ6_UNCW3</name>
<dbReference type="EMBL" id="QNBE01000011">
    <property type="protein sequence ID" value="RKX71354.1"/>
    <property type="molecule type" value="Genomic_DNA"/>
</dbReference>
<proteinExistence type="predicted"/>
<comment type="caution">
    <text evidence="4">The sequence shown here is derived from an EMBL/GenBank/DDBJ whole genome shotgun (WGS) entry which is preliminary data.</text>
</comment>
<dbReference type="InterPro" id="IPR027417">
    <property type="entry name" value="P-loop_NTPase"/>
</dbReference>
<dbReference type="Gene3D" id="3.40.50.300">
    <property type="entry name" value="P-loop containing nucleotide triphosphate hydrolases"/>
    <property type="match status" value="2"/>
</dbReference>
<evidence type="ECO:0000256" key="2">
    <source>
        <dbReference type="SAM" id="Phobius"/>
    </source>
</evidence>
<feature type="coiled-coil region" evidence="1">
    <location>
        <begin position="158"/>
        <end position="207"/>
    </location>
</feature>
<dbReference type="Pfam" id="PF13476">
    <property type="entry name" value="AAA_23"/>
    <property type="match status" value="1"/>
</dbReference>
<feature type="coiled-coil region" evidence="1">
    <location>
        <begin position="413"/>
        <end position="440"/>
    </location>
</feature>
<dbReference type="PANTHER" id="PTHR41259">
    <property type="entry name" value="DOUBLE-STRAND BREAK REPAIR RAD50 ATPASE, PUTATIVE-RELATED"/>
    <property type="match status" value="1"/>
</dbReference>
<dbReference type="PANTHER" id="PTHR41259:SF1">
    <property type="entry name" value="DOUBLE-STRAND BREAK REPAIR RAD50 ATPASE, PUTATIVE-RELATED"/>
    <property type="match status" value="1"/>
</dbReference>
<keyword evidence="1" id="KW-0175">Coiled coil</keyword>
<evidence type="ECO:0000256" key="1">
    <source>
        <dbReference type="SAM" id="Coils"/>
    </source>
</evidence>
<evidence type="ECO:0000313" key="5">
    <source>
        <dbReference type="Proteomes" id="UP000268469"/>
    </source>
</evidence>
<accession>A0A660SKQ6</accession>
<reference evidence="4 5" key="1">
    <citation type="submission" date="2018-06" db="EMBL/GenBank/DDBJ databases">
        <title>Extensive metabolic versatility and redundancy in microbially diverse, dynamic hydrothermal sediments.</title>
        <authorList>
            <person name="Dombrowski N."/>
            <person name="Teske A."/>
            <person name="Baker B.J."/>
        </authorList>
    </citation>
    <scope>NUCLEOTIDE SEQUENCE [LARGE SCALE GENOMIC DNA]</scope>
    <source>
        <strain evidence="4">B36_G15</strain>
    </source>
</reference>
<keyword evidence="2" id="KW-1133">Transmembrane helix</keyword>
<keyword evidence="2" id="KW-0812">Transmembrane</keyword>
<sequence>MKIKRIRIKSYGPVTDLDIKPVSGFQLIFGYNETGKTLTVDAIIRLLSGLKTKELLRVEEPPEGEIILDKKGKIITITRRTKRPYRYLGLEEPHDLKDIYIIRDSDLRISPDTDLMKRLVGIETREIERIRDGVLRLGRLSAKRLELSDQYDRIRSRYEKSKELIREMRSYLKEAEEQKLDQLEIASTKLRQELTGIDREIKDLEEARRVEDYNRLSQAWEEFHAAEKKVAELEVFGPAQLDLLLRHQSTIEHREEDLKLIEERVKQQQEYQKELIQKKEELILTLPEKGVEERITRIKERYEQLPLPFPILLTKSLPFVFLPFLSLATLFYFRVGLSGLTLLFGLSGLALAAVFLYAIFRSVYIDVRKRQLRREAEALGISLEGEEPIEIIHSFGEEVQKKVNQLSRIDAELNLISTELEENQRNRHRIENEIRVNREKLIGEFNKLGINGIDDFSKRMEEKKRYEKILARARQSLIDYFNSSDTRQWKEGLEKLASGLSRVKVRFDRDRLEKLKGEHQLKTKTLEECLNRLSEHKVRLKDFERRAGRLGIAIENEPDWSVETIDGLKRILSMLEEFVIRIDQNTEASRCAIRILDSLSQEDEVRLSDLLSGRLRASQIFAEITDGRYQKIRYEPERKSFLIIQRDGGITELERLSKGTFDQLYLAVRIAIAEGIGEGPRFMIMDDPFLSSDRKRLERQFEILKGLIGRGWQIIYFTVKDEIVELAERFIRAKPFLLSQLL</sequence>
<organism evidence="4 5">
    <name type="scientific">candidate division WOR-3 bacterium</name>
    <dbReference type="NCBI Taxonomy" id="2052148"/>
    <lineage>
        <taxon>Bacteria</taxon>
        <taxon>Bacteria division WOR-3</taxon>
    </lineage>
</organism>
<dbReference type="Proteomes" id="UP000268469">
    <property type="component" value="Unassembled WGS sequence"/>
</dbReference>
<evidence type="ECO:0000259" key="3">
    <source>
        <dbReference type="Pfam" id="PF13476"/>
    </source>
</evidence>
<gene>
    <name evidence="4" type="ORF">DRP53_01950</name>
</gene>